<reference evidence="5 6" key="1">
    <citation type="submission" date="2020-07" db="EMBL/GenBank/DDBJ databases">
        <title>Sequencing the genomes of 1000 actinobacteria strains.</title>
        <authorList>
            <person name="Klenk H.-P."/>
        </authorList>
    </citation>
    <scope>NUCLEOTIDE SEQUENCE [LARGE SCALE GENOMIC DNA]</scope>
    <source>
        <strain evidence="5 6">DSM 19082</strain>
    </source>
</reference>
<dbReference type="SUPFAM" id="SSF46689">
    <property type="entry name" value="Homeodomain-like"/>
    <property type="match status" value="2"/>
</dbReference>
<evidence type="ECO:0000313" key="6">
    <source>
        <dbReference type="Proteomes" id="UP000582231"/>
    </source>
</evidence>
<evidence type="ECO:0000259" key="4">
    <source>
        <dbReference type="PROSITE" id="PS01124"/>
    </source>
</evidence>
<keyword evidence="2 5" id="KW-0238">DNA-binding</keyword>
<comment type="caution">
    <text evidence="5">The sequence shown here is derived from an EMBL/GenBank/DDBJ whole genome shotgun (WGS) entry which is preliminary data.</text>
</comment>
<name>A0A852REW2_9ACTN</name>
<dbReference type="PROSITE" id="PS00041">
    <property type="entry name" value="HTH_ARAC_FAMILY_1"/>
    <property type="match status" value="1"/>
</dbReference>
<keyword evidence="3" id="KW-0804">Transcription</keyword>
<feature type="domain" description="HTH araC/xylS-type" evidence="4">
    <location>
        <begin position="219"/>
        <end position="318"/>
    </location>
</feature>
<dbReference type="InterPro" id="IPR018060">
    <property type="entry name" value="HTH_AraC"/>
</dbReference>
<sequence>MGVTEKGVSSVTGTLTASSHELGDFSDAVARAYFPHELAIKRSPAGPADLRAVDLGPVRLARIGWGSEVAVESDHPGAWAVNVPRSGVLEATVGGHHVLSLDGQATVCPPDEHTRMTRWSADCSIVGMRVERAYLAEEVTALVGLTTDRLPAQVDLRTDGGRAWIGLLGSIGTEALRNPVLVRDARVGRRLAGTLTAAFVAACFPEEPGCGTIRPRIVSRVVEAMEADPARDWTAAELAAASGVGIRRLQQGFQRYLGRTPTQQLLAIRLERVHADLLAGGADSVSDVATRWGFAHLGRFAASYRERYGVAPSVTLRGR</sequence>
<dbReference type="GO" id="GO:0003700">
    <property type="term" value="F:DNA-binding transcription factor activity"/>
    <property type="evidence" value="ECO:0007669"/>
    <property type="project" value="InterPro"/>
</dbReference>
<organism evidence="5 6">
    <name type="scientific">Nocardioides kongjuensis</name>
    <dbReference type="NCBI Taxonomy" id="349522"/>
    <lineage>
        <taxon>Bacteria</taxon>
        <taxon>Bacillati</taxon>
        <taxon>Actinomycetota</taxon>
        <taxon>Actinomycetes</taxon>
        <taxon>Propionibacteriales</taxon>
        <taxon>Nocardioidaceae</taxon>
        <taxon>Nocardioides</taxon>
    </lineage>
</organism>
<dbReference type="GO" id="GO:0043565">
    <property type="term" value="F:sequence-specific DNA binding"/>
    <property type="evidence" value="ECO:0007669"/>
    <property type="project" value="InterPro"/>
</dbReference>
<proteinExistence type="predicted"/>
<keyword evidence="1" id="KW-0805">Transcription regulation</keyword>
<dbReference type="RefSeq" id="WP_179728092.1">
    <property type="nucleotide sequence ID" value="NZ_BAABEF010000001.1"/>
</dbReference>
<evidence type="ECO:0000256" key="2">
    <source>
        <dbReference type="ARBA" id="ARBA00023125"/>
    </source>
</evidence>
<evidence type="ECO:0000256" key="3">
    <source>
        <dbReference type="ARBA" id="ARBA00023163"/>
    </source>
</evidence>
<dbReference type="PANTHER" id="PTHR46796">
    <property type="entry name" value="HTH-TYPE TRANSCRIPTIONAL ACTIVATOR RHAS-RELATED"/>
    <property type="match status" value="1"/>
</dbReference>
<gene>
    <name evidence="5" type="ORF">BJ958_003373</name>
</gene>
<dbReference type="PANTHER" id="PTHR46796:SF12">
    <property type="entry name" value="HTH-TYPE DNA-BINDING TRANSCRIPTIONAL ACTIVATOR EUTR"/>
    <property type="match status" value="1"/>
</dbReference>
<evidence type="ECO:0000313" key="5">
    <source>
        <dbReference type="EMBL" id="NYD31827.1"/>
    </source>
</evidence>
<dbReference type="AlphaFoldDB" id="A0A852REW2"/>
<dbReference type="EMBL" id="JACCBF010000001">
    <property type="protein sequence ID" value="NYD31827.1"/>
    <property type="molecule type" value="Genomic_DNA"/>
</dbReference>
<accession>A0A852REW2</accession>
<dbReference type="InterPro" id="IPR018062">
    <property type="entry name" value="HTH_AraC-typ_CS"/>
</dbReference>
<dbReference type="Gene3D" id="1.10.10.60">
    <property type="entry name" value="Homeodomain-like"/>
    <property type="match status" value="1"/>
</dbReference>
<dbReference type="Pfam" id="PF12833">
    <property type="entry name" value="HTH_18"/>
    <property type="match status" value="1"/>
</dbReference>
<dbReference type="InterPro" id="IPR009057">
    <property type="entry name" value="Homeodomain-like_sf"/>
</dbReference>
<dbReference type="InterPro" id="IPR035418">
    <property type="entry name" value="AraC-bd_2"/>
</dbReference>
<dbReference type="PROSITE" id="PS01124">
    <property type="entry name" value="HTH_ARAC_FAMILY_2"/>
    <property type="match status" value="1"/>
</dbReference>
<dbReference type="Proteomes" id="UP000582231">
    <property type="component" value="Unassembled WGS sequence"/>
</dbReference>
<protein>
    <submittedName>
        <fullName evidence="5">AraC-like DNA-binding protein</fullName>
    </submittedName>
</protein>
<dbReference type="SMART" id="SM00342">
    <property type="entry name" value="HTH_ARAC"/>
    <property type="match status" value="1"/>
</dbReference>
<dbReference type="InterPro" id="IPR050204">
    <property type="entry name" value="AraC_XylS_family_regulators"/>
</dbReference>
<dbReference type="Pfam" id="PF14525">
    <property type="entry name" value="AraC_binding_2"/>
    <property type="match status" value="1"/>
</dbReference>
<evidence type="ECO:0000256" key="1">
    <source>
        <dbReference type="ARBA" id="ARBA00023015"/>
    </source>
</evidence>
<keyword evidence="6" id="KW-1185">Reference proteome</keyword>